<evidence type="ECO:0000256" key="1">
    <source>
        <dbReference type="SAM" id="MobiDB-lite"/>
    </source>
</evidence>
<evidence type="ECO:0000313" key="2">
    <source>
        <dbReference type="EMBL" id="PKY57723.1"/>
    </source>
</evidence>
<evidence type="ECO:0000313" key="3">
    <source>
        <dbReference type="Proteomes" id="UP000234323"/>
    </source>
</evidence>
<dbReference type="AlphaFoldDB" id="A0A2I1HFQ9"/>
<organism evidence="2 3">
    <name type="scientific">Rhizophagus irregularis</name>
    <dbReference type="NCBI Taxonomy" id="588596"/>
    <lineage>
        <taxon>Eukaryota</taxon>
        <taxon>Fungi</taxon>
        <taxon>Fungi incertae sedis</taxon>
        <taxon>Mucoromycota</taxon>
        <taxon>Glomeromycotina</taxon>
        <taxon>Glomeromycetes</taxon>
        <taxon>Glomerales</taxon>
        <taxon>Glomeraceae</taxon>
        <taxon>Rhizophagus</taxon>
    </lineage>
</organism>
<feature type="compositionally biased region" description="Basic and acidic residues" evidence="1">
    <location>
        <begin position="157"/>
        <end position="173"/>
    </location>
</feature>
<sequence length="219" mass="25061">MLLTIYTRKKRHLISDSGEVLEDVNALDASSNTGMLSQMNFLYLSNMIKLKLQMGWIKPGNQSEFSSVQFSSAIHLMIVQSQAIYHWIPLDKTRRMVAIALFVSSRSWDNFVAQFFHKFGNMGDEDEDDMLDESSKDERAEHMKLIHEDQPVAPETSQKKDKQKARVIDDKQVKHQSTTAKPDAKTSANNPQKEKKSSKPEATQILTGYKAVRDEQERI</sequence>
<accession>A0A2I1HFQ9</accession>
<feature type="region of interest" description="Disordered" evidence="1">
    <location>
        <begin position="145"/>
        <end position="219"/>
    </location>
</feature>
<comment type="caution">
    <text evidence="2">The sequence shown here is derived from an EMBL/GenBank/DDBJ whole genome shotgun (WGS) entry which is preliminary data.</text>
</comment>
<feature type="compositionally biased region" description="Polar residues" evidence="1">
    <location>
        <begin position="175"/>
        <end position="191"/>
    </location>
</feature>
<reference evidence="2 3" key="1">
    <citation type="submission" date="2015-10" db="EMBL/GenBank/DDBJ databases">
        <title>Genome analyses suggest a sexual origin of heterokaryosis in a supposedly ancient asexual fungus.</title>
        <authorList>
            <person name="Ropars J."/>
            <person name="Sedzielewska K."/>
            <person name="Noel J."/>
            <person name="Charron P."/>
            <person name="Farinelli L."/>
            <person name="Marton T."/>
            <person name="Kruger M."/>
            <person name="Pelin A."/>
            <person name="Brachmann A."/>
            <person name="Corradi N."/>
        </authorList>
    </citation>
    <scope>NUCLEOTIDE SEQUENCE [LARGE SCALE GENOMIC DNA]</scope>
    <source>
        <strain evidence="2 3">A4</strain>
    </source>
</reference>
<name>A0A2I1HFQ9_9GLOM</name>
<dbReference type="VEuPathDB" id="FungiDB:RhiirFUN_005465"/>
<dbReference type="Proteomes" id="UP000234323">
    <property type="component" value="Unassembled WGS sequence"/>
</dbReference>
<proteinExistence type="predicted"/>
<gene>
    <name evidence="2" type="ORF">RhiirA4_479007</name>
</gene>
<protein>
    <submittedName>
        <fullName evidence="2">Uncharacterized protein</fullName>
    </submittedName>
</protein>
<dbReference type="EMBL" id="LLXI01002667">
    <property type="protein sequence ID" value="PKY57723.1"/>
    <property type="molecule type" value="Genomic_DNA"/>
</dbReference>
<dbReference type="VEuPathDB" id="FungiDB:RhiirA1_401057"/>
<keyword evidence="3" id="KW-1185">Reference proteome</keyword>